<keyword evidence="1" id="KW-0812">Transmembrane</keyword>
<reference evidence="2 4" key="1">
    <citation type="submission" date="2024-01" db="EMBL/GenBank/DDBJ databases">
        <title>A draft genome for the cacao thread blight pathogen Marasmiellus scandens.</title>
        <authorList>
            <person name="Baruah I.K."/>
            <person name="Leung J."/>
            <person name="Bukari Y."/>
            <person name="Amoako-Attah I."/>
            <person name="Meinhardt L.W."/>
            <person name="Bailey B.A."/>
            <person name="Cohen S.P."/>
        </authorList>
    </citation>
    <scope>NUCLEOTIDE SEQUENCE [LARGE SCALE GENOMIC DNA]</scope>
    <source>
        <strain evidence="2 4">GH-19</strain>
    </source>
</reference>
<gene>
    <name evidence="3" type="ORF">VKT23_005737</name>
    <name evidence="2" type="ORF">VKT23_007137</name>
</gene>
<keyword evidence="1" id="KW-0472">Membrane</keyword>
<proteinExistence type="predicted"/>
<keyword evidence="1" id="KW-1133">Transmembrane helix</keyword>
<feature type="transmembrane region" description="Helical" evidence="1">
    <location>
        <begin position="40"/>
        <end position="64"/>
    </location>
</feature>
<name>A0ABR1JPD4_9AGAR</name>
<dbReference type="EMBL" id="JBANRG010000006">
    <property type="protein sequence ID" value="KAK7465765.1"/>
    <property type="molecule type" value="Genomic_DNA"/>
</dbReference>
<feature type="transmembrane region" description="Helical" evidence="1">
    <location>
        <begin position="76"/>
        <end position="98"/>
    </location>
</feature>
<comment type="caution">
    <text evidence="2">The sequence shown here is derived from an EMBL/GenBank/DDBJ whole genome shotgun (WGS) entry which is preliminary data.</text>
</comment>
<accession>A0ABR1JPD4</accession>
<dbReference type="Proteomes" id="UP001498398">
    <property type="component" value="Unassembled WGS sequence"/>
</dbReference>
<evidence type="ECO:0000313" key="3">
    <source>
        <dbReference type="EMBL" id="KAK7465765.1"/>
    </source>
</evidence>
<evidence type="ECO:0000313" key="4">
    <source>
        <dbReference type="Proteomes" id="UP001498398"/>
    </source>
</evidence>
<feature type="transmembrane region" description="Helical" evidence="1">
    <location>
        <begin position="104"/>
        <end position="130"/>
    </location>
</feature>
<organism evidence="2 4">
    <name type="scientific">Marasmiellus scandens</name>
    <dbReference type="NCBI Taxonomy" id="2682957"/>
    <lineage>
        <taxon>Eukaryota</taxon>
        <taxon>Fungi</taxon>
        <taxon>Dikarya</taxon>
        <taxon>Basidiomycota</taxon>
        <taxon>Agaricomycotina</taxon>
        <taxon>Agaricomycetes</taxon>
        <taxon>Agaricomycetidae</taxon>
        <taxon>Agaricales</taxon>
        <taxon>Marasmiineae</taxon>
        <taxon>Omphalotaceae</taxon>
        <taxon>Marasmiellus</taxon>
    </lineage>
</organism>
<evidence type="ECO:0000256" key="1">
    <source>
        <dbReference type="SAM" id="Phobius"/>
    </source>
</evidence>
<evidence type="ECO:0000313" key="2">
    <source>
        <dbReference type="EMBL" id="KAK7463798.1"/>
    </source>
</evidence>
<dbReference type="EMBL" id="JBANRG010000009">
    <property type="protein sequence ID" value="KAK7463798.1"/>
    <property type="molecule type" value="Genomic_DNA"/>
</dbReference>
<keyword evidence="4" id="KW-1185">Reference proteome</keyword>
<protein>
    <submittedName>
        <fullName evidence="2">Uncharacterized protein</fullName>
    </submittedName>
</protein>
<sequence length="218" mass="23942">MAGAFLVTWAILDAQVWWTCESEQGWKNERIAQCMLGKDVAIAQLITDCFSDLVLIIAPCYLLSILTSRRGLKIRLIATFSSTIFTTIFSLVHAYAILHDLGYLEFMFAVVEMVVSLIVVNLTVLASWVFNLKDDDSSESGPSAHMNTFLKGRLSGRSRLHETTTIGLSTLTPARIGITTVVDTEKSKANEGNRVAFASQSSEQVDVEAGSIPEKVAY</sequence>